<evidence type="ECO:0000313" key="2">
    <source>
        <dbReference type="EMBL" id="KAF2887087.1"/>
    </source>
</evidence>
<dbReference type="Proteomes" id="UP000801492">
    <property type="component" value="Unassembled WGS sequence"/>
</dbReference>
<feature type="transmembrane region" description="Helical" evidence="1">
    <location>
        <begin position="62"/>
        <end position="84"/>
    </location>
</feature>
<protein>
    <submittedName>
        <fullName evidence="2">Uncharacterized protein</fullName>
    </submittedName>
</protein>
<keyword evidence="3" id="KW-1185">Reference proteome</keyword>
<reference evidence="2" key="1">
    <citation type="submission" date="2019-08" db="EMBL/GenBank/DDBJ databases">
        <title>The genome of the North American firefly Photinus pyralis.</title>
        <authorList>
            <consortium name="Photinus pyralis genome working group"/>
            <person name="Fallon T.R."/>
            <person name="Sander Lower S.E."/>
            <person name="Weng J.-K."/>
        </authorList>
    </citation>
    <scope>NUCLEOTIDE SEQUENCE</scope>
    <source>
        <strain evidence="2">TRF0915ILg1</strain>
        <tissue evidence="2">Whole body</tissue>
    </source>
</reference>
<evidence type="ECO:0000313" key="3">
    <source>
        <dbReference type="Proteomes" id="UP000801492"/>
    </source>
</evidence>
<organism evidence="2 3">
    <name type="scientific">Ignelater luminosus</name>
    <name type="common">Cucubano</name>
    <name type="synonym">Pyrophorus luminosus</name>
    <dbReference type="NCBI Taxonomy" id="2038154"/>
    <lineage>
        <taxon>Eukaryota</taxon>
        <taxon>Metazoa</taxon>
        <taxon>Ecdysozoa</taxon>
        <taxon>Arthropoda</taxon>
        <taxon>Hexapoda</taxon>
        <taxon>Insecta</taxon>
        <taxon>Pterygota</taxon>
        <taxon>Neoptera</taxon>
        <taxon>Endopterygota</taxon>
        <taxon>Coleoptera</taxon>
        <taxon>Polyphaga</taxon>
        <taxon>Elateriformia</taxon>
        <taxon>Elateroidea</taxon>
        <taxon>Elateridae</taxon>
        <taxon>Agrypninae</taxon>
        <taxon>Pyrophorini</taxon>
        <taxon>Ignelater</taxon>
    </lineage>
</organism>
<gene>
    <name evidence="2" type="ORF">ILUMI_19086</name>
</gene>
<accession>A0A8K0CKV0</accession>
<evidence type="ECO:0000256" key="1">
    <source>
        <dbReference type="SAM" id="Phobius"/>
    </source>
</evidence>
<comment type="caution">
    <text evidence="2">The sequence shown here is derived from an EMBL/GenBank/DDBJ whole genome shotgun (WGS) entry which is preliminary data.</text>
</comment>
<dbReference type="AlphaFoldDB" id="A0A8K0CKV0"/>
<proteinExistence type="predicted"/>
<dbReference type="EMBL" id="VTPC01085227">
    <property type="protein sequence ID" value="KAF2887087.1"/>
    <property type="molecule type" value="Genomic_DNA"/>
</dbReference>
<sequence length="100" mass="11220">MPVLNSSNFYLIFRFHCQVMEPDKPQTVLGQIGLHLPFIVILSIQLVIASFFWLAYGALAFLLGPLPTWSIVIALVLWHLALVLPEQCTREAAKIWSVSG</sequence>
<name>A0A8K0CKV0_IGNLU</name>
<feature type="transmembrane region" description="Helical" evidence="1">
    <location>
        <begin position="34"/>
        <end position="56"/>
    </location>
</feature>
<keyword evidence="1" id="KW-0472">Membrane</keyword>
<dbReference type="OrthoDB" id="27234at2759"/>
<keyword evidence="1" id="KW-1133">Transmembrane helix</keyword>
<keyword evidence="1" id="KW-0812">Transmembrane</keyword>